<dbReference type="GO" id="GO:0003677">
    <property type="term" value="F:DNA binding"/>
    <property type="evidence" value="ECO:0007669"/>
    <property type="project" value="UniProtKB-KW"/>
</dbReference>
<keyword evidence="3" id="KW-0804">Transcription</keyword>
<evidence type="ECO:0000256" key="2">
    <source>
        <dbReference type="ARBA" id="ARBA00023125"/>
    </source>
</evidence>
<dbReference type="SUPFAM" id="SSF46785">
    <property type="entry name" value="Winged helix' DNA-binding domain"/>
    <property type="match status" value="1"/>
</dbReference>
<reference evidence="5 6" key="1">
    <citation type="submission" date="2020-02" db="EMBL/GenBank/DDBJ databases">
        <title>Genome sequence of strain CCNWXJ40-4.</title>
        <authorList>
            <person name="Gao J."/>
            <person name="Sun J."/>
        </authorList>
    </citation>
    <scope>NUCLEOTIDE SEQUENCE [LARGE SCALE GENOMIC DNA]</scope>
    <source>
        <strain evidence="5 6">CCNWXJ 40-4</strain>
    </source>
</reference>
<evidence type="ECO:0000259" key="4">
    <source>
        <dbReference type="PROSITE" id="PS51118"/>
    </source>
</evidence>
<dbReference type="InterPro" id="IPR002577">
    <property type="entry name" value="HTH_HxlR"/>
</dbReference>
<protein>
    <submittedName>
        <fullName evidence="5">Helix-turn-helix transcriptional regulator</fullName>
    </submittedName>
</protein>
<dbReference type="Pfam" id="PF01638">
    <property type="entry name" value="HxlR"/>
    <property type="match status" value="1"/>
</dbReference>
<dbReference type="InterPro" id="IPR036390">
    <property type="entry name" value="WH_DNA-bd_sf"/>
</dbReference>
<evidence type="ECO:0000313" key="5">
    <source>
        <dbReference type="EMBL" id="NGO49589.1"/>
    </source>
</evidence>
<evidence type="ECO:0000256" key="3">
    <source>
        <dbReference type="ARBA" id="ARBA00023163"/>
    </source>
</evidence>
<keyword evidence="6" id="KW-1185">Reference proteome</keyword>
<proteinExistence type="predicted"/>
<dbReference type="PROSITE" id="PS51118">
    <property type="entry name" value="HTH_HXLR"/>
    <property type="match status" value="1"/>
</dbReference>
<gene>
    <name evidence="5" type="ORF">G6N73_00105</name>
</gene>
<dbReference type="RefSeq" id="WP_165021506.1">
    <property type="nucleotide sequence ID" value="NZ_JAAKZF010000001.1"/>
</dbReference>
<evidence type="ECO:0000313" key="6">
    <source>
        <dbReference type="Proteomes" id="UP001642900"/>
    </source>
</evidence>
<dbReference type="Gene3D" id="1.10.10.10">
    <property type="entry name" value="Winged helix-like DNA-binding domain superfamily/Winged helix DNA-binding domain"/>
    <property type="match status" value="1"/>
</dbReference>
<dbReference type="EMBL" id="JAAKZF010000001">
    <property type="protein sequence ID" value="NGO49589.1"/>
    <property type="molecule type" value="Genomic_DNA"/>
</dbReference>
<dbReference type="InterPro" id="IPR036388">
    <property type="entry name" value="WH-like_DNA-bd_sf"/>
</dbReference>
<dbReference type="Proteomes" id="UP001642900">
    <property type="component" value="Unassembled WGS sequence"/>
</dbReference>
<name>A0A6G4W4S2_9HYPH</name>
<dbReference type="PANTHER" id="PTHR33204:SF29">
    <property type="entry name" value="TRANSCRIPTIONAL REGULATOR"/>
    <property type="match status" value="1"/>
</dbReference>
<sequence length="113" mass="12588">MAKKLAESCGLGPAFSVIGGKWKALILWLIRTEPRRFGELKRLVPDISEKMLIQQLREMEAHGLVHREVFHVVPPRVEYSATPLGVSLDDALVPLAEWGKQHAERIGAPQAAE</sequence>
<dbReference type="PANTHER" id="PTHR33204">
    <property type="entry name" value="TRANSCRIPTIONAL REGULATOR, MARR FAMILY"/>
    <property type="match status" value="1"/>
</dbReference>
<accession>A0A6G4W4S2</accession>
<comment type="caution">
    <text evidence="5">The sequence shown here is derived from an EMBL/GenBank/DDBJ whole genome shotgun (WGS) entry which is preliminary data.</text>
</comment>
<dbReference type="AlphaFoldDB" id="A0A6G4W4S2"/>
<organism evidence="5 6">
    <name type="scientific">Allomesorhizobium camelthorni</name>
    <dbReference type="NCBI Taxonomy" id="475069"/>
    <lineage>
        <taxon>Bacteria</taxon>
        <taxon>Pseudomonadati</taxon>
        <taxon>Pseudomonadota</taxon>
        <taxon>Alphaproteobacteria</taxon>
        <taxon>Hyphomicrobiales</taxon>
        <taxon>Phyllobacteriaceae</taxon>
        <taxon>Allomesorhizobium</taxon>
    </lineage>
</organism>
<evidence type="ECO:0000256" key="1">
    <source>
        <dbReference type="ARBA" id="ARBA00023015"/>
    </source>
</evidence>
<keyword evidence="2" id="KW-0238">DNA-binding</keyword>
<feature type="domain" description="HTH hxlR-type" evidence="4">
    <location>
        <begin position="9"/>
        <end position="107"/>
    </location>
</feature>
<keyword evidence="1" id="KW-0805">Transcription regulation</keyword>